<keyword evidence="1" id="KW-0472">Membrane</keyword>
<keyword evidence="1" id="KW-1133">Transmembrane helix</keyword>
<dbReference type="Proteomes" id="UP000238322">
    <property type="component" value="Unassembled WGS sequence"/>
</dbReference>
<dbReference type="OrthoDB" id="214557at2"/>
<name>A0A2S8FLK5_9BACT</name>
<dbReference type="PANTHER" id="PTHR30373">
    <property type="entry name" value="UPF0603 PROTEIN YGCG"/>
    <property type="match status" value="1"/>
</dbReference>
<dbReference type="RefSeq" id="WP_105331796.1">
    <property type="nucleotide sequence ID" value="NZ_PUHY01000012.1"/>
</dbReference>
<dbReference type="PANTHER" id="PTHR30373:SF8">
    <property type="entry name" value="BLL7265 PROTEIN"/>
    <property type="match status" value="1"/>
</dbReference>
<dbReference type="Gene3D" id="3.10.310.50">
    <property type="match status" value="1"/>
</dbReference>
<feature type="transmembrane region" description="Helical" evidence="1">
    <location>
        <begin position="48"/>
        <end position="65"/>
    </location>
</feature>
<reference evidence="2 3" key="1">
    <citation type="submission" date="2018-02" db="EMBL/GenBank/DDBJ databases">
        <title>Comparative genomes isolates from brazilian mangrove.</title>
        <authorList>
            <person name="Araujo J.E."/>
            <person name="Taketani R.G."/>
            <person name="Silva M.C.P."/>
            <person name="Loureco M.V."/>
            <person name="Andreote F.D."/>
        </authorList>
    </citation>
    <scope>NUCLEOTIDE SEQUENCE [LARGE SCALE GENOMIC DNA]</scope>
    <source>
        <strain evidence="2 3">Hex-1 MGV</strain>
    </source>
</reference>
<organism evidence="2 3">
    <name type="scientific">Blastopirellula marina</name>
    <dbReference type="NCBI Taxonomy" id="124"/>
    <lineage>
        <taxon>Bacteria</taxon>
        <taxon>Pseudomonadati</taxon>
        <taxon>Planctomycetota</taxon>
        <taxon>Planctomycetia</taxon>
        <taxon>Pirellulales</taxon>
        <taxon>Pirellulaceae</taxon>
        <taxon>Blastopirellula</taxon>
    </lineage>
</organism>
<protein>
    <recommendedName>
        <fullName evidence="4">TPM domain-containing protein</fullName>
    </recommendedName>
</protein>
<dbReference type="AlphaFoldDB" id="A0A2S8FLK5"/>
<proteinExistence type="predicted"/>
<gene>
    <name evidence="2" type="ORF">C5Y83_21595</name>
</gene>
<evidence type="ECO:0000256" key="1">
    <source>
        <dbReference type="SAM" id="Phobius"/>
    </source>
</evidence>
<sequence length="225" mass="24388">MQRATSLFSQEQRQRIEAAVTAAESQTSCEIVPVVATQSGRYDRAEDVVGLWLAAIAAITVWLVFPRSVNEPGDWSGLTIDLGLIALVVSIVVAFLFGALAGSQIGWLRRLFTPQQQLQEEVGARARMIFFDQRIHHTSGATGLLIYVSLYEHMAVVLGDQEILDKVGQPILDQLCEQLTTALKQGNPTEALATVITEAGNHLAGPLPQAADDVNELADTLVLLD</sequence>
<evidence type="ECO:0008006" key="4">
    <source>
        <dbReference type="Google" id="ProtNLM"/>
    </source>
</evidence>
<evidence type="ECO:0000313" key="3">
    <source>
        <dbReference type="Proteomes" id="UP000238322"/>
    </source>
</evidence>
<feature type="transmembrane region" description="Helical" evidence="1">
    <location>
        <begin position="85"/>
        <end position="108"/>
    </location>
</feature>
<comment type="caution">
    <text evidence="2">The sequence shown here is derived from an EMBL/GenBank/DDBJ whole genome shotgun (WGS) entry which is preliminary data.</text>
</comment>
<evidence type="ECO:0000313" key="2">
    <source>
        <dbReference type="EMBL" id="PQO32784.1"/>
    </source>
</evidence>
<dbReference type="EMBL" id="PUHY01000012">
    <property type="protein sequence ID" value="PQO32784.1"/>
    <property type="molecule type" value="Genomic_DNA"/>
</dbReference>
<keyword evidence="1" id="KW-0812">Transmembrane</keyword>
<accession>A0A2S8FLK5</accession>